<dbReference type="Pfam" id="PF03466">
    <property type="entry name" value="LysR_substrate"/>
    <property type="match status" value="1"/>
</dbReference>
<dbReference type="GO" id="GO:0043565">
    <property type="term" value="F:sequence-specific DNA binding"/>
    <property type="evidence" value="ECO:0007669"/>
    <property type="project" value="TreeGrafter"/>
</dbReference>
<dbReference type="InterPro" id="IPR000847">
    <property type="entry name" value="LysR_HTH_N"/>
</dbReference>
<dbReference type="InterPro" id="IPR058163">
    <property type="entry name" value="LysR-type_TF_proteobact-type"/>
</dbReference>
<evidence type="ECO:0000313" key="6">
    <source>
        <dbReference type="EMBL" id="TLP69742.1"/>
    </source>
</evidence>
<dbReference type="Gene3D" id="3.40.190.290">
    <property type="match status" value="1"/>
</dbReference>
<sequence>MDKLQALSMFVETVRCGGYSAAARKLGVATSSVTRQVAALEAELGATLLNRTTRHSSPTLAGQAYYDKAVEILEALVEADGLVSDRGREAKGRLRVSVPVEFGRRVIAPHLGRLLALYPGLEVSLSLSDQITDLPKQQIDLSVRLGSSLTSDDIISRPIGQFQRWLVASPDYLQRASTPAHPLDLMEHQCLRFDYGGAHLTWTCSDGQDTWPLNVQGRLQSNNADVLRETALAGGGIALLSDWLVAEDVRAGRLVRLLPEYDSYPGNTVGSINVLYPPSLRESSRIRVFVAFLEELMPGEAGQEQ</sequence>
<gene>
    <name evidence="6" type="ORF">FEA48_28230</name>
</gene>
<dbReference type="InterPro" id="IPR036388">
    <property type="entry name" value="WH-like_DNA-bd_sf"/>
</dbReference>
<evidence type="ECO:0000256" key="3">
    <source>
        <dbReference type="ARBA" id="ARBA00023125"/>
    </source>
</evidence>
<feature type="domain" description="HTH lysR-type" evidence="5">
    <location>
        <begin position="1"/>
        <end position="59"/>
    </location>
</feature>
<dbReference type="InterPro" id="IPR036390">
    <property type="entry name" value="WH_DNA-bd_sf"/>
</dbReference>
<reference evidence="6 7" key="1">
    <citation type="submission" date="2019-05" db="EMBL/GenBank/DDBJ databases">
        <authorList>
            <person name="Moore K."/>
            <person name="O'Neill P."/>
            <person name="Farbos A."/>
            <person name="Studholme D.J."/>
        </authorList>
    </citation>
    <scope>NUCLEOTIDE SEQUENCE [LARGE SCALE GENOMIC DNA]</scope>
    <source>
        <strain evidence="6 7">DSM 9128</strain>
    </source>
</reference>
<dbReference type="Pfam" id="PF00126">
    <property type="entry name" value="HTH_1"/>
    <property type="match status" value="1"/>
</dbReference>
<reference evidence="7" key="2">
    <citation type="submission" date="2019-06" db="EMBL/GenBank/DDBJ databases">
        <title>AzeR, a transcriptional regulator that responds to azelaic acid in Pseudomonas nitroreducens.</title>
        <authorList>
            <person name="Bez C."/>
            <person name="Javvadi S.G."/>
            <person name="Bertani I."/>
            <person name="Devescovi G."/>
            <person name="Studholme D.J."/>
            <person name="Geller A."/>
            <person name="Levy A."/>
            <person name="Venturi V."/>
        </authorList>
    </citation>
    <scope>NUCLEOTIDE SEQUENCE [LARGE SCALE GENOMIC DNA]</scope>
    <source>
        <strain evidence="7">DSM 9128</strain>
    </source>
</reference>
<dbReference type="GO" id="GO:0003700">
    <property type="term" value="F:DNA-binding transcription factor activity"/>
    <property type="evidence" value="ECO:0007669"/>
    <property type="project" value="InterPro"/>
</dbReference>
<dbReference type="GO" id="GO:0006351">
    <property type="term" value="P:DNA-templated transcription"/>
    <property type="evidence" value="ECO:0007669"/>
    <property type="project" value="TreeGrafter"/>
</dbReference>
<dbReference type="Gene3D" id="1.10.10.10">
    <property type="entry name" value="Winged helix-like DNA-binding domain superfamily/Winged helix DNA-binding domain"/>
    <property type="match status" value="1"/>
</dbReference>
<dbReference type="RefSeq" id="WP_138216764.1">
    <property type="nucleotide sequence ID" value="NZ_VASG01000010.1"/>
</dbReference>
<dbReference type="AlphaFoldDB" id="A0A5R8ZTR4"/>
<comment type="caution">
    <text evidence="6">The sequence shown here is derived from an EMBL/GenBank/DDBJ whole genome shotgun (WGS) entry which is preliminary data.</text>
</comment>
<dbReference type="CDD" id="cd08422">
    <property type="entry name" value="PBP2_CrgA_like"/>
    <property type="match status" value="1"/>
</dbReference>
<proteinExistence type="inferred from homology"/>
<keyword evidence="3" id="KW-0238">DNA-binding</keyword>
<dbReference type="PANTHER" id="PTHR30537:SF5">
    <property type="entry name" value="HTH-TYPE TRANSCRIPTIONAL ACTIVATOR TTDR-RELATED"/>
    <property type="match status" value="1"/>
</dbReference>
<dbReference type="FunFam" id="1.10.10.10:FF:000001">
    <property type="entry name" value="LysR family transcriptional regulator"/>
    <property type="match status" value="1"/>
</dbReference>
<keyword evidence="2" id="KW-0805">Transcription regulation</keyword>
<dbReference type="Proteomes" id="UP000307510">
    <property type="component" value="Unassembled WGS sequence"/>
</dbReference>
<organism evidence="6 7">
    <name type="scientific">Pseudomonas nitroreducens</name>
    <dbReference type="NCBI Taxonomy" id="46680"/>
    <lineage>
        <taxon>Bacteria</taxon>
        <taxon>Pseudomonadati</taxon>
        <taxon>Pseudomonadota</taxon>
        <taxon>Gammaproteobacteria</taxon>
        <taxon>Pseudomonadales</taxon>
        <taxon>Pseudomonadaceae</taxon>
        <taxon>Pseudomonas</taxon>
    </lineage>
</organism>
<evidence type="ECO:0000259" key="5">
    <source>
        <dbReference type="PROSITE" id="PS50931"/>
    </source>
</evidence>
<name>A0A5R8ZTR4_PSENT</name>
<dbReference type="PROSITE" id="PS50931">
    <property type="entry name" value="HTH_LYSR"/>
    <property type="match status" value="1"/>
</dbReference>
<evidence type="ECO:0000256" key="4">
    <source>
        <dbReference type="ARBA" id="ARBA00023163"/>
    </source>
</evidence>
<dbReference type="SUPFAM" id="SSF46785">
    <property type="entry name" value="Winged helix' DNA-binding domain"/>
    <property type="match status" value="1"/>
</dbReference>
<dbReference type="SUPFAM" id="SSF53850">
    <property type="entry name" value="Periplasmic binding protein-like II"/>
    <property type="match status" value="1"/>
</dbReference>
<dbReference type="PANTHER" id="PTHR30537">
    <property type="entry name" value="HTH-TYPE TRANSCRIPTIONAL REGULATOR"/>
    <property type="match status" value="1"/>
</dbReference>
<dbReference type="InterPro" id="IPR005119">
    <property type="entry name" value="LysR_subst-bd"/>
</dbReference>
<accession>A0A5R8ZTR4</accession>
<evidence type="ECO:0000313" key="7">
    <source>
        <dbReference type="Proteomes" id="UP000307510"/>
    </source>
</evidence>
<protein>
    <submittedName>
        <fullName evidence="6">LysR family transcriptional regulator</fullName>
    </submittedName>
</protein>
<evidence type="ECO:0000256" key="2">
    <source>
        <dbReference type="ARBA" id="ARBA00023015"/>
    </source>
</evidence>
<evidence type="ECO:0000256" key="1">
    <source>
        <dbReference type="ARBA" id="ARBA00009437"/>
    </source>
</evidence>
<comment type="similarity">
    <text evidence="1">Belongs to the LysR transcriptional regulatory family.</text>
</comment>
<dbReference type="EMBL" id="VASG01000010">
    <property type="protein sequence ID" value="TLP69742.1"/>
    <property type="molecule type" value="Genomic_DNA"/>
</dbReference>
<keyword evidence="4" id="KW-0804">Transcription</keyword>